<name>A0A1E5VT25_9POAL</name>
<dbReference type="AlphaFoldDB" id="A0A1E5VT25"/>
<organism evidence="1 2">
    <name type="scientific">Dichanthelium oligosanthes</name>
    <dbReference type="NCBI Taxonomy" id="888268"/>
    <lineage>
        <taxon>Eukaryota</taxon>
        <taxon>Viridiplantae</taxon>
        <taxon>Streptophyta</taxon>
        <taxon>Embryophyta</taxon>
        <taxon>Tracheophyta</taxon>
        <taxon>Spermatophyta</taxon>
        <taxon>Magnoliopsida</taxon>
        <taxon>Liliopsida</taxon>
        <taxon>Poales</taxon>
        <taxon>Poaceae</taxon>
        <taxon>PACMAD clade</taxon>
        <taxon>Panicoideae</taxon>
        <taxon>Panicodae</taxon>
        <taxon>Paniceae</taxon>
        <taxon>Dichantheliinae</taxon>
        <taxon>Dichanthelium</taxon>
    </lineage>
</organism>
<gene>
    <name evidence="1" type="ORF">BAE44_0010759</name>
</gene>
<feature type="non-terminal residue" evidence="1">
    <location>
        <position position="1"/>
    </location>
</feature>
<dbReference type="Proteomes" id="UP000095767">
    <property type="component" value="Unassembled WGS sequence"/>
</dbReference>
<keyword evidence="2" id="KW-1185">Reference proteome</keyword>
<dbReference type="EMBL" id="LWDX02030525">
    <property type="protein sequence ID" value="OEL28224.1"/>
    <property type="molecule type" value="Genomic_DNA"/>
</dbReference>
<accession>A0A1E5VT25</accession>
<protein>
    <submittedName>
        <fullName evidence="1">Uncharacterized protein</fullName>
    </submittedName>
</protein>
<comment type="caution">
    <text evidence="1">The sequence shown here is derived from an EMBL/GenBank/DDBJ whole genome shotgun (WGS) entry which is preliminary data.</text>
</comment>
<evidence type="ECO:0000313" key="2">
    <source>
        <dbReference type="Proteomes" id="UP000095767"/>
    </source>
</evidence>
<proteinExistence type="predicted"/>
<evidence type="ECO:0000313" key="1">
    <source>
        <dbReference type="EMBL" id="OEL28224.1"/>
    </source>
</evidence>
<reference evidence="1 2" key="1">
    <citation type="submission" date="2016-09" db="EMBL/GenBank/DDBJ databases">
        <title>The draft genome of Dichanthelium oligosanthes: A C3 panicoid grass species.</title>
        <authorList>
            <person name="Studer A.J."/>
            <person name="Schnable J.C."/>
            <person name="Brutnell T.P."/>
        </authorList>
    </citation>
    <scope>NUCLEOTIDE SEQUENCE [LARGE SCALE GENOMIC DNA]</scope>
    <source>
        <strain evidence="2">cv. Kellogg 1175</strain>
        <tissue evidence="1">Leaf</tissue>
    </source>
</reference>
<sequence>LAIHVDPAVLGDLFAVGTSGSSPCRARPVLALLPLVLVRLSPS</sequence>